<evidence type="ECO:0000313" key="1">
    <source>
        <dbReference type="EMBL" id="EEV18770.1"/>
    </source>
</evidence>
<accession>C8PEH5</accession>
<reference evidence="1 2" key="1">
    <citation type="submission" date="2009-07" db="EMBL/GenBank/DDBJ databases">
        <authorList>
            <person name="Madupu R."/>
            <person name="Sebastian Y."/>
            <person name="Durkin A.S."/>
            <person name="Torralba M."/>
            <person name="Methe B."/>
            <person name="Sutton G.G."/>
            <person name="Strausberg R.L."/>
            <person name="Nelson K.E."/>
        </authorList>
    </citation>
    <scope>NUCLEOTIDE SEQUENCE [LARGE SCALE GENOMIC DNA]</scope>
    <source>
        <strain evidence="1 2">RM3268</strain>
    </source>
</reference>
<keyword evidence="2" id="KW-1185">Reference proteome</keyword>
<name>C8PEH5_9BACT</name>
<comment type="caution">
    <text evidence="1">The sequence shown here is derived from an EMBL/GenBank/DDBJ whole genome shotgun (WGS) entry which is preliminary data.</text>
</comment>
<organism evidence="1 2">
    <name type="scientific">Campylobacter gracilis RM3268</name>
    <dbReference type="NCBI Taxonomy" id="553220"/>
    <lineage>
        <taxon>Bacteria</taxon>
        <taxon>Pseudomonadati</taxon>
        <taxon>Campylobacterota</taxon>
        <taxon>Epsilonproteobacteria</taxon>
        <taxon>Campylobacterales</taxon>
        <taxon>Campylobacteraceae</taxon>
        <taxon>Campylobacter</taxon>
    </lineage>
</organism>
<dbReference type="Proteomes" id="UP000005709">
    <property type="component" value="Unassembled WGS sequence"/>
</dbReference>
<sequence>MKFHKAAANKMRRECTQISNLSRFCPPARRLAQLFNYNPSCSLYFSFVLRFTHPA</sequence>
<protein>
    <submittedName>
        <fullName evidence="1">Uncharacterized protein</fullName>
    </submittedName>
</protein>
<dbReference type="EMBL" id="ACYG01000008">
    <property type="protein sequence ID" value="EEV18770.1"/>
    <property type="molecule type" value="Genomic_DNA"/>
</dbReference>
<gene>
    <name evidence="1" type="ORF">CAMGR0001_1876</name>
</gene>
<proteinExistence type="predicted"/>
<dbReference type="AlphaFoldDB" id="C8PEH5"/>
<evidence type="ECO:0000313" key="2">
    <source>
        <dbReference type="Proteomes" id="UP000005709"/>
    </source>
</evidence>